<protein>
    <recommendedName>
        <fullName evidence="5">DUF4190 domain-containing protein</fullName>
    </recommendedName>
</protein>
<evidence type="ECO:0000313" key="4">
    <source>
        <dbReference type="Proteomes" id="UP000440694"/>
    </source>
</evidence>
<keyword evidence="4" id="KW-1185">Reference proteome</keyword>
<comment type="caution">
    <text evidence="3">The sequence shown here is derived from an EMBL/GenBank/DDBJ whole genome shotgun (WGS) entry which is preliminary data.</text>
</comment>
<evidence type="ECO:0000313" key="3">
    <source>
        <dbReference type="EMBL" id="MTD93133.1"/>
    </source>
</evidence>
<keyword evidence="1" id="KW-0472">Membrane</keyword>
<feature type="chain" id="PRO_5026312937" description="DUF4190 domain-containing protein" evidence="2">
    <location>
        <begin position="25"/>
        <end position="209"/>
    </location>
</feature>
<evidence type="ECO:0008006" key="5">
    <source>
        <dbReference type="Google" id="ProtNLM"/>
    </source>
</evidence>
<proteinExistence type="predicted"/>
<feature type="signal peptide" evidence="2">
    <location>
        <begin position="1"/>
        <end position="24"/>
    </location>
</feature>
<dbReference type="EMBL" id="WMBQ01000001">
    <property type="protein sequence ID" value="MTD93133.1"/>
    <property type="molecule type" value="Genomic_DNA"/>
</dbReference>
<evidence type="ECO:0000256" key="1">
    <source>
        <dbReference type="SAM" id="Phobius"/>
    </source>
</evidence>
<evidence type="ECO:0000256" key="2">
    <source>
        <dbReference type="SAM" id="SignalP"/>
    </source>
</evidence>
<dbReference type="AlphaFoldDB" id="A0A6I3KFJ8"/>
<dbReference type="Proteomes" id="UP000440694">
    <property type="component" value="Unassembled WGS sequence"/>
</dbReference>
<dbReference type="RefSeq" id="WP_154737702.1">
    <property type="nucleotide sequence ID" value="NZ_WMBQ01000001.1"/>
</dbReference>
<gene>
    <name evidence="3" type="ORF">GIW81_02155</name>
</gene>
<feature type="transmembrane region" description="Helical" evidence="1">
    <location>
        <begin position="181"/>
        <end position="208"/>
    </location>
</feature>
<keyword evidence="1" id="KW-1133">Transmembrane helix</keyword>
<organism evidence="3 4">
    <name type="scientific">Hyphomicrobium album</name>
    <dbReference type="NCBI Taxonomy" id="2665159"/>
    <lineage>
        <taxon>Bacteria</taxon>
        <taxon>Pseudomonadati</taxon>
        <taxon>Pseudomonadota</taxon>
        <taxon>Alphaproteobacteria</taxon>
        <taxon>Hyphomicrobiales</taxon>
        <taxon>Hyphomicrobiaceae</taxon>
        <taxon>Hyphomicrobium</taxon>
    </lineage>
</organism>
<feature type="transmembrane region" description="Helical" evidence="1">
    <location>
        <begin position="154"/>
        <end position="174"/>
    </location>
</feature>
<name>A0A6I3KFJ8_9HYPH</name>
<keyword evidence="1" id="KW-0812">Transmembrane</keyword>
<reference evidence="3 4" key="1">
    <citation type="submission" date="2019-11" db="EMBL/GenBank/DDBJ databases">
        <title>Identification of a novel strain.</title>
        <authorList>
            <person name="Xu Q."/>
            <person name="Wang G."/>
        </authorList>
    </citation>
    <scope>NUCLEOTIDE SEQUENCE [LARGE SCALE GENOMIC DNA]</scope>
    <source>
        <strain evidence="4">xq</strain>
    </source>
</reference>
<sequence>MTSSIFARAIVVVAWCALSASAMAEDRPIDRDWHTGVIVAPGAKTWTADNYEQKQGLINETATARGKTCTNYAFIGWPSAAGDIQEILATTRKNYETEGWSVTQTQGDIATDTIWTVRRGDREAVILWGGVMGSTIYLSCLTAGSPASDPIQTLFVGILLPIGLGCLGAGLWLIRRQRAYGAVSVVGVVLAGVGAAALTAIAVLVLFVA</sequence>
<keyword evidence="2" id="KW-0732">Signal</keyword>
<accession>A0A6I3KFJ8</accession>